<dbReference type="AlphaFoldDB" id="A0AAV3RQC8"/>
<gene>
    <name evidence="2" type="ORF">LIER_30073</name>
</gene>
<organism evidence="2 3">
    <name type="scientific">Lithospermum erythrorhizon</name>
    <name type="common">Purple gromwell</name>
    <name type="synonym">Lithospermum officinale var. erythrorhizon</name>
    <dbReference type="NCBI Taxonomy" id="34254"/>
    <lineage>
        <taxon>Eukaryota</taxon>
        <taxon>Viridiplantae</taxon>
        <taxon>Streptophyta</taxon>
        <taxon>Embryophyta</taxon>
        <taxon>Tracheophyta</taxon>
        <taxon>Spermatophyta</taxon>
        <taxon>Magnoliopsida</taxon>
        <taxon>eudicotyledons</taxon>
        <taxon>Gunneridae</taxon>
        <taxon>Pentapetalae</taxon>
        <taxon>asterids</taxon>
        <taxon>lamiids</taxon>
        <taxon>Boraginales</taxon>
        <taxon>Boraginaceae</taxon>
        <taxon>Boraginoideae</taxon>
        <taxon>Lithospermeae</taxon>
        <taxon>Lithospermum</taxon>
    </lineage>
</organism>
<name>A0AAV3RQC8_LITER</name>
<dbReference type="EMBL" id="BAABME010010592">
    <property type="protein sequence ID" value="GAA0180153.1"/>
    <property type="molecule type" value="Genomic_DNA"/>
</dbReference>
<accession>A0AAV3RQC8</accession>
<reference evidence="2 3" key="1">
    <citation type="submission" date="2024-01" db="EMBL/GenBank/DDBJ databases">
        <title>The complete chloroplast genome sequence of Lithospermum erythrorhizon: insights into the phylogenetic relationship among Boraginaceae species and the maternal lineages of purple gromwells.</title>
        <authorList>
            <person name="Okada T."/>
            <person name="Watanabe K."/>
        </authorList>
    </citation>
    <scope>NUCLEOTIDE SEQUENCE [LARGE SCALE GENOMIC DNA]</scope>
</reference>
<proteinExistence type="predicted"/>
<dbReference type="Proteomes" id="UP001454036">
    <property type="component" value="Unassembled WGS sequence"/>
</dbReference>
<evidence type="ECO:0000256" key="1">
    <source>
        <dbReference type="SAM" id="MobiDB-lite"/>
    </source>
</evidence>
<comment type="caution">
    <text evidence="2">The sequence shown here is derived from an EMBL/GenBank/DDBJ whole genome shotgun (WGS) entry which is preliminary data.</text>
</comment>
<evidence type="ECO:0000313" key="2">
    <source>
        <dbReference type="EMBL" id="GAA0180153.1"/>
    </source>
</evidence>
<feature type="region of interest" description="Disordered" evidence="1">
    <location>
        <begin position="38"/>
        <end position="59"/>
    </location>
</feature>
<protein>
    <submittedName>
        <fullName evidence="2">Uncharacterized protein</fullName>
    </submittedName>
</protein>
<evidence type="ECO:0000313" key="3">
    <source>
        <dbReference type="Proteomes" id="UP001454036"/>
    </source>
</evidence>
<keyword evidence="3" id="KW-1185">Reference proteome</keyword>
<sequence>MPPRREIRRVGVRRRRPAARVVGAAEANVPPVGVNINQPDVASSVPGNNSSGSHHVSALVDPVEPKPDVQLNQPQVVVGAPPPIEQNVDLPGKMFDRFLKRDPPKNFGSRISNSSTRIYQGFGVHI</sequence>
<feature type="compositionally biased region" description="Polar residues" evidence="1">
    <location>
        <begin position="38"/>
        <end position="54"/>
    </location>
</feature>